<keyword evidence="5 10" id="KW-0347">Helicase</keyword>
<dbReference type="NCBIfam" id="TIGR01450">
    <property type="entry name" value="recC"/>
    <property type="match status" value="1"/>
</dbReference>
<accession>A0A803FU10</accession>
<keyword evidence="8 10" id="KW-0238">DNA-binding</keyword>
<dbReference type="InterPro" id="IPR041500">
    <property type="entry name" value="RecC_C"/>
</dbReference>
<evidence type="ECO:0000256" key="5">
    <source>
        <dbReference type="ARBA" id="ARBA00022806"/>
    </source>
</evidence>
<comment type="miscellaneous">
    <text evidence="10">In the RecBCD complex, RecB has a slow 3'-5' helicase, an exonuclease activity and loads RecA onto ssDNA, RecD has a fast 5'-3' helicase activity, while RecC stimulates the ATPase and processivity of the RecB helicase and contributes to recognition of the Chi site.</text>
</comment>
<dbReference type="Gene3D" id="1.10.10.160">
    <property type="match status" value="1"/>
</dbReference>
<dbReference type="CDD" id="cd22353">
    <property type="entry name" value="RecC_C-like"/>
    <property type="match status" value="1"/>
</dbReference>
<organism evidence="12 13">
    <name type="scientific">Candidatus Erwinia haradaeae</name>
    <dbReference type="NCBI Taxonomy" id="1922217"/>
    <lineage>
        <taxon>Bacteria</taxon>
        <taxon>Pseudomonadati</taxon>
        <taxon>Pseudomonadota</taxon>
        <taxon>Gammaproteobacteria</taxon>
        <taxon>Enterobacterales</taxon>
        <taxon>Erwiniaceae</taxon>
        <taxon>Erwinia</taxon>
    </lineage>
</organism>
<dbReference type="Gene3D" id="1.10.10.990">
    <property type="match status" value="1"/>
</dbReference>
<dbReference type="Gene3D" id="3.40.50.300">
    <property type="entry name" value="P-loop containing nucleotide triphosphate hydrolases"/>
    <property type="match status" value="2"/>
</dbReference>
<comment type="function">
    <text evidence="10">A helicase/nuclease that prepares dsDNA breaks (DSB) for recombinational DNA repair. Binds to DSBs and unwinds DNA via a highly rapid and processive ATP-dependent bidirectional helicase activity. Unwinds dsDNA until it encounters a Chi (crossover hotspot instigator) sequence from the 3' direction. Cuts ssDNA a few nucleotides 3' to the Chi site. The properties and activities of the enzyme are changed at Chi. The Chi-altered holoenzyme produces a long 3'-ssDNA overhang and facilitates RecA-binding to the ssDNA for homologous DNA recombination and repair. Holoenzyme degrades any linearized DNA that is unable to undergo homologous recombination. In the holoenzyme this subunit recognizes the wild-type Chi sequence, and when added to isolated RecB increases its ATP-dependent helicase processivity.</text>
</comment>
<evidence type="ECO:0000256" key="1">
    <source>
        <dbReference type="ARBA" id="ARBA00022722"/>
    </source>
</evidence>
<keyword evidence="6 10" id="KW-0269">Exonuclease</keyword>
<evidence type="ECO:0000256" key="6">
    <source>
        <dbReference type="ARBA" id="ARBA00022839"/>
    </source>
</evidence>
<evidence type="ECO:0000313" key="13">
    <source>
        <dbReference type="Proteomes" id="UP000294289"/>
    </source>
</evidence>
<dbReference type="HAMAP" id="MF_01486">
    <property type="entry name" value="RecC"/>
    <property type="match status" value="1"/>
</dbReference>
<keyword evidence="2 10" id="KW-0547">Nucleotide-binding</keyword>
<evidence type="ECO:0000256" key="4">
    <source>
        <dbReference type="ARBA" id="ARBA00022801"/>
    </source>
</evidence>
<dbReference type="PANTHER" id="PTHR30591">
    <property type="entry name" value="RECBCD ENZYME SUBUNIT RECC"/>
    <property type="match status" value="1"/>
</dbReference>
<protein>
    <recommendedName>
        <fullName evidence="10">RecBCD enzyme subunit RecC</fullName>
    </recommendedName>
    <alternativeName>
        <fullName evidence="10">Exonuclease V subunit RecC</fullName>
        <shortName evidence="10">ExoV subunit RecC</shortName>
    </alternativeName>
    <alternativeName>
        <fullName evidence="10">Helicase/nuclease RecBCD subunit RecC</fullName>
    </alternativeName>
</protein>
<dbReference type="AlphaFoldDB" id="A0A803FU10"/>
<evidence type="ECO:0000256" key="10">
    <source>
        <dbReference type="HAMAP-Rule" id="MF_01486"/>
    </source>
</evidence>
<keyword evidence="7 10" id="KW-0067">ATP-binding</keyword>
<dbReference type="InterPro" id="IPR013986">
    <property type="entry name" value="DExx_box_DNA_helicase_dom_sf"/>
</dbReference>
<dbReference type="Pfam" id="PF17946">
    <property type="entry name" value="RecC_C"/>
    <property type="match status" value="1"/>
</dbReference>
<evidence type="ECO:0000256" key="3">
    <source>
        <dbReference type="ARBA" id="ARBA00022763"/>
    </source>
</evidence>
<evidence type="ECO:0000256" key="9">
    <source>
        <dbReference type="ARBA" id="ARBA00023204"/>
    </source>
</evidence>
<reference evidence="12 13" key="1">
    <citation type="submission" date="2019-02" db="EMBL/GenBank/DDBJ databases">
        <authorList>
            <person name="Manzano-Marin A."/>
            <person name="Manzano-Marin A."/>
        </authorList>
    </citation>
    <scope>NUCLEOTIDE SEQUENCE [LARGE SCALE GENOMIC DNA]</scope>
    <source>
        <strain evidence="12 13">ErCipiceae</strain>
    </source>
</reference>
<dbReference type="EMBL" id="LR217737">
    <property type="protein sequence ID" value="VFP88409.1"/>
    <property type="molecule type" value="Genomic_DNA"/>
</dbReference>
<dbReference type="Gene3D" id="3.40.50.10930">
    <property type="match status" value="1"/>
</dbReference>
<keyword evidence="1 10" id="KW-0540">Nuclease</keyword>
<dbReference type="PIRSF" id="PIRSF000980">
    <property type="entry name" value="RecC"/>
    <property type="match status" value="1"/>
</dbReference>
<evidence type="ECO:0000256" key="2">
    <source>
        <dbReference type="ARBA" id="ARBA00022741"/>
    </source>
</evidence>
<dbReference type="RefSeq" id="WP_157991097.1">
    <property type="nucleotide sequence ID" value="NZ_LR217737.1"/>
</dbReference>
<dbReference type="InterPro" id="IPR027417">
    <property type="entry name" value="P-loop_NTPase"/>
</dbReference>
<keyword evidence="3 10" id="KW-0227">DNA damage</keyword>
<evidence type="ECO:0000256" key="8">
    <source>
        <dbReference type="ARBA" id="ARBA00023125"/>
    </source>
</evidence>
<evidence type="ECO:0000313" key="12">
    <source>
        <dbReference type="EMBL" id="VFP88409.1"/>
    </source>
</evidence>
<dbReference type="GO" id="GO:0003677">
    <property type="term" value="F:DNA binding"/>
    <property type="evidence" value="ECO:0007669"/>
    <property type="project" value="UniProtKB-UniRule"/>
</dbReference>
<dbReference type="GO" id="GO:0008854">
    <property type="term" value="F:exodeoxyribonuclease V activity"/>
    <property type="evidence" value="ECO:0007669"/>
    <property type="project" value="InterPro"/>
</dbReference>
<dbReference type="Proteomes" id="UP000294289">
    <property type="component" value="Chromosome"/>
</dbReference>
<gene>
    <name evidence="10 12" type="primary">recC</name>
    <name evidence="12" type="ORF">ERCIPICE3303_457</name>
</gene>
<dbReference type="GO" id="GO:0003678">
    <property type="term" value="F:DNA helicase activity"/>
    <property type="evidence" value="ECO:0007669"/>
    <property type="project" value="UniProtKB-UniRule"/>
</dbReference>
<dbReference type="SUPFAM" id="SSF52980">
    <property type="entry name" value="Restriction endonuclease-like"/>
    <property type="match status" value="1"/>
</dbReference>
<evidence type="ECO:0000256" key="7">
    <source>
        <dbReference type="ARBA" id="ARBA00022840"/>
    </source>
</evidence>
<dbReference type="InterPro" id="IPR011335">
    <property type="entry name" value="Restrct_endonuc-II-like"/>
</dbReference>
<dbReference type="SUPFAM" id="SSF52540">
    <property type="entry name" value="P-loop containing nucleoside triphosphate hydrolases"/>
    <property type="match status" value="2"/>
</dbReference>
<dbReference type="Pfam" id="PF04257">
    <property type="entry name" value="Exonuc_V_gamma"/>
    <property type="match status" value="1"/>
</dbReference>
<dbReference type="PANTHER" id="PTHR30591:SF1">
    <property type="entry name" value="RECBCD ENZYME SUBUNIT RECC"/>
    <property type="match status" value="1"/>
</dbReference>
<name>A0A803FU10_9GAMM</name>
<comment type="similarity">
    <text evidence="10">Belongs to the RecC family.</text>
</comment>
<dbReference type="InterPro" id="IPR006697">
    <property type="entry name" value="RecC"/>
</dbReference>
<evidence type="ECO:0000259" key="11">
    <source>
        <dbReference type="Pfam" id="PF17946"/>
    </source>
</evidence>
<dbReference type="OrthoDB" id="9762834at2"/>
<dbReference type="GO" id="GO:0000724">
    <property type="term" value="P:double-strand break repair via homologous recombination"/>
    <property type="evidence" value="ECO:0007669"/>
    <property type="project" value="UniProtKB-UniRule"/>
</dbReference>
<keyword evidence="4 10" id="KW-0378">Hydrolase</keyword>
<dbReference type="GO" id="GO:0009338">
    <property type="term" value="C:exodeoxyribonuclease V complex"/>
    <property type="evidence" value="ECO:0007669"/>
    <property type="project" value="InterPro"/>
</dbReference>
<sequence length="1121" mass="130213">MLTIYHSNDLEILKNIVCCEIESKPLLNPLCSEVLVVQSRQTEEWLQIKLAEEFGIAANIDFFLPSSFIWEMFFRIFPGIYKTSAFNQFSICWKLRDILPKILFKKSFIMLRQYLSDDQEYRKLFQLTARIAQLFEQYSIHQPEWLNLWENGDIVESGLGENQIWQSALWMELVKHTKQLGEPIWHRAGLYQRFISTLNQRSSGILNLPSRIFVFGVSSLPAEYLQTLGKHTDLYLLCINPCRYYWSGTQDQQVVEKMKNHSRSYYKNKKPISRFCDSDDVNFSLTDTRKQKVTNPLLASWGQQGEKHFFLLEKIESHKVSAFVDIEATSLIKTLQRDILELEDHSFIGVNSSYRSHSHVKRILTVEDRSVEIHLCHSIKREVEVLQDQLLNMMDKDSSLTVGDIIVMVSDINAYAPFIKSIFGKASPEHAMPFTISDYRMVNQTNLFFQSFMTLLTLPDSRFTAEEVISLLEIPSIASRFSIDAEGLAVLRKWVSRSGVRWGLDDEVFDDIHLPISSQHTWNFGLTRMLLGYGMHSQAGPWEGVLPFDECCGLMAELAGNLSEFLMNLMRWKKLLHQSLDLSGWLPICRQILNDFFLKDRDNEIELEFIEQKWSEIINYGIDSLYQKEVPLSRLREEIELQFNSQKVKYEARGGTINFCALASMRCVPVKVICLLGMNDGVYPRTRPPCSIDLMQSTISTENASSCSEDHYLFLEILCSVREKLYISYIFRSIEDNTLCYSSILVSELIDYISRSFCLSEDIDRDIDISAKAVVKHLQYLHSRMPFAPENFNSQSKFHSFSSEWLPAARRLGMKHTPFIQNPLKEHKINLNLNQLLSFWCHPVRSFFQSRLGVRFKIEESILLDTEPFLLDELSCYQMNRKLLDNLIHDKKIDVIYEEMRASGILPYGVWGDLFFKEQEVKMNEVAKKVKSHYTRSENRDISLMVDGFMLTGSLTEVQVNGLLRWSPSILHLAQGLKLWLEHLVYCATGGSGFSFIFGCNNSFWHFLPLSIDHAYKYLSDYIHGYRLGMCSPLLLTSSGGRWLQECFDKKADIVNYNDVLQKKAYRTLLQSWHGNDQIRGEKNDFYLQRLVTSLDKESIKIMIEQAERWYAPVLQYNKVS</sequence>
<proteinExistence type="inferred from homology"/>
<feature type="domain" description="RecC C-terminal" evidence="11">
    <location>
        <begin position="830"/>
        <end position="1046"/>
    </location>
</feature>
<keyword evidence="9 10" id="KW-0234">DNA repair</keyword>
<dbReference type="GO" id="GO:0005524">
    <property type="term" value="F:ATP binding"/>
    <property type="evidence" value="ECO:0007669"/>
    <property type="project" value="UniProtKB-UniRule"/>
</dbReference>
<comment type="subunit">
    <text evidence="10">Heterotrimer of RecB, RecC and RecD. All subunits contribute to DNA-binding.</text>
</comment>